<dbReference type="EMBL" id="LT553646">
    <property type="protein sequence ID" value="SAM02029.1"/>
    <property type="molecule type" value="Genomic_DNA"/>
</dbReference>
<evidence type="ECO:0000313" key="10">
    <source>
        <dbReference type="Proteomes" id="UP000078561"/>
    </source>
</evidence>
<feature type="domain" description="Ints3-like C-terminal" evidence="8">
    <location>
        <begin position="758"/>
        <end position="965"/>
    </location>
</feature>
<evidence type="ECO:0000259" key="8">
    <source>
        <dbReference type="Pfam" id="PF24566"/>
    </source>
</evidence>
<feature type="region of interest" description="Disordered" evidence="6">
    <location>
        <begin position="594"/>
        <end position="623"/>
    </location>
</feature>
<dbReference type="OMA" id="NIMFIEP"/>
<evidence type="ECO:0000256" key="6">
    <source>
        <dbReference type="SAM" id="MobiDB-lite"/>
    </source>
</evidence>
<dbReference type="GO" id="GO:0005634">
    <property type="term" value="C:nucleus"/>
    <property type="evidence" value="ECO:0007669"/>
    <property type="project" value="UniProtKB-SubCell"/>
</dbReference>
<keyword evidence="10" id="KW-1185">Reference proteome</keyword>
<feature type="region of interest" description="Disordered" evidence="6">
    <location>
        <begin position="642"/>
        <end position="668"/>
    </location>
</feature>
<keyword evidence="4" id="KW-0963">Cytoplasm</keyword>
<comment type="similarity">
    <text evidence="3">Belongs to the Integrator subunit 3 family.</text>
</comment>
<evidence type="ECO:0000256" key="1">
    <source>
        <dbReference type="ARBA" id="ARBA00004123"/>
    </source>
</evidence>
<evidence type="ECO:0000256" key="4">
    <source>
        <dbReference type="ARBA" id="ARBA00022490"/>
    </source>
</evidence>
<evidence type="ECO:0000259" key="7">
    <source>
        <dbReference type="Pfam" id="PF10189"/>
    </source>
</evidence>
<dbReference type="AlphaFoldDB" id="A0A163M7C6"/>
<dbReference type="OrthoDB" id="2021145at2759"/>
<gene>
    <name evidence="9" type="primary">ABSGL_07786.1 scaffold 9133</name>
</gene>
<feature type="domain" description="Integrator complex subunit 3 N-terminal" evidence="7">
    <location>
        <begin position="58"/>
        <end position="463"/>
    </location>
</feature>
<dbReference type="InterPro" id="IPR045334">
    <property type="entry name" value="INTS3"/>
</dbReference>
<evidence type="ECO:0000256" key="5">
    <source>
        <dbReference type="ARBA" id="ARBA00023242"/>
    </source>
</evidence>
<accession>A0A163M7C6</accession>
<dbReference type="PANTHER" id="PTHR13587:SF7">
    <property type="entry name" value="INTEGRATOR COMPLEX SUBUNIT 3"/>
    <property type="match status" value="1"/>
</dbReference>
<dbReference type="Pfam" id="PF10189">
    <property type="entry name" value="Ints3_N"/>
    <property type="match status" value="1"/>
</dbReference>
<feature type="compositionally biased region" description="Acidic residues" evidence="6">
    <location>
        <begin position="644"/>
        <end position="659"/>
    </location>
</feature>
<reference evidence="9" key="1">
    <citation type="submission" date="2016-04" db="EMBL/GenBank/DDBJ databases">
        <authorList>
            <person name="Evans L.H."/>
            <person name="Alamgir A."/>
            <person name="Owens N."/>
            <person name="Weber N.D."/>
            <person name="Virtaneva K."/>
            <person name="Barbian K."/>
            <person name="Babar A."/>
            <person name="Rosenke K."/>
        </authorList>
    </citation>
    <scope>NUCLEOTIDE SEQUENCE [LARGE SCALE GENOMIC DNA]</scope>
    <source>
        <strain evidence="9">CBS 101.48</strain>
    </source>
</reference>
<evidence type="ECO:0008006" key="11">
    <source>
        <dbReference type="Google" id="ProtNLM"/>
    </source>
</evidence>
<proteinExistence type="inferred from homology"/>
<protein>
    <recommendedName>
        <fullName evidence="11">Integrator complex subunit 5 C-terminal domain-containing protein</fullName>
    </recommendedName>
</protein>
<dbReference type="InterPro" id="IPR056518">
    <property type="entry name" value="HEAT_Ints3_C"/>
</dbReference>
<evidence type="ECO:0000256" key="2">
    <source>
        <dbReference type="ARBA" id="ARBA00004496"/>
    </source>
</evidence>
<dbReference type="Pfam" id="PF24566">
    <property type="entry name" value="HEAT_Ints3_C"/>
    <property type="match status" value="1"/>
</dbReference>
<dbReference type="STRING" id="4829.A0A163M7C6"/>
<dbReference type="GO" id="GO:0005737">
    <property type="term" value="C:cytoplasm"/>
    <property type="evidence" value="ECO:0007669"/>
    <property type="project" value="UniProtKB-SubCell"/>
</dbReference>
<dbReference type="PANTHER" id="PTHR13587">
    <property type="entry name" value="INTEGRATOR COMPLEX SUBUNIT 3"/>
    <property type="match status" value="1"/>
</dbReference>
<comment type="subcellular location">
    <subcellularLocation>
        <location evidence="2">Cytoplasm</location>
    </subcellularLocation>
    <subcellularLocation>
        <location evidence="1">Nucleus</location>
    </subcellularLocation>
</comment>
<sequence length="1048" mass="119911">MDPPGVTSLLFDLDPIDQVDELDLELSRYYKQYCNDTRDKSERELHNYLQEKASKSKQDYKEMVSALLYGLLTDSESALKHFQSISLVNRDQYTMVMNLLNPLVTSTKFASMKQGSKDQLLWLCHELTNLNIPYMESIYLCLLRQIKGGDISIANTRFCDQTLRLLETHRVWLDSYPRLLSTAVYTYLRLIPEHRPMPLAPLQQREIRFVVSMIRQKWHICAGIGRDLIRGLQDVYHLPEFASLWADLLDRPHLVSPHCQGIDNVLKTPTPKDYLRTRLTPDMEQKLMFILQQLRIGQYHRNLGWFTQRFLPTSEAEPFYVDIVRFIVAGWYPNNQILQSDIVPRYVVIGTMLRAIKNPVVVANVKMALIYDWLFFTPNDNIMFIEPAMLLMERSAERYPYITCSLLEFILHSVNEYHKPMYNYMLAGVKCGMQVMLSKLVIRSLSAIYRFPSIDDYTRNIMQQLFADFLQDVLPPPQQAPSTTHPPQELDVSAAASIDNNASQNQDNGGNISDHVDYIANPVVQEDPQLMQLDSYDNNNGSSVLMPEAFDSNPHAQDLGFVMTASSGDIRMTASSDDFVMTASSDNFDDFVMTESSSAHDNGSLNESTAASETNDNENSTITMTEPATEPTLSDLLLLQQENSPEDSGSDYTSDENDGNADSSDTGMQSNQSYWIFGDALNRFKTSCATLLSSELDVEDEEFSVQLIIAKRSLKEILAVFLRMSIPAETLAPSIAAPIRNLANRLLLANSHTRYRSEMTEDEMILDTTKDPLDLLLVVFWNNKEDAPTREKMIHLLGYLVHQCHTGKKRIVGMRWWHFIAGQLNTDNYMVCEDPDAWTTLVSTCYEEFAMQGFDPATDKEEKDYLGLYLWKDLNLLSKYNVASFCKVVPYVYRRFPEASTGNVNLLNVVAKMLLPDQIGELVGLVFSKSVRIFGDYFDTKYLDSTFEKTDVYTASSIWQLLAAEVQVSTKLVNRLYQSDFIGSFQYHLGWVDSFITEDMDENDDLYSVSRQLIHLLHLWWKDDKGSSDSLAADITKQEWPKEWIQGN</sequence>
<dbReference type="InterPro" id="IPR019333">
    <property type="entry name" value="INTS3_N"/>
</dbReference>
<name>A0A163M7C6_ABSGL</name>
<keyword evidence="5" id="KW-0539">Nucleus</keyword>
<organism evidence="9">
    <name type="scientific">Absidia glauca</name>
    <name type="common">Pin mould</name>
    <dbReference type="NCBI Taxonomy" id="4829"/>
    <lineage>
        <taxon>Eukaryota</taxon>
        <taxon>Fungi</taxon>
        <taxon>Fungi incertae sedis</taxon>
        <taxon>Mucoromycota</taxon>
        <taxon>Mucoromycotina</taxon>
        <taxon>Mucoromycetes</taxon>
        <taxon>Mucorales</taxon>
        <taxon>Cunninghamellaceae</taxon>
        <taxon>Absidia</taxon>
    </lineage>
</organism>
<evidence type="ECO:0000313" key="9">
    <source>
        <dbReference type="EMBL" id="SAM02029.1"/>
    </source>
</evidence>
<dbReference type="InParanoid" id="A0A163M7C6"/>
<evidence type="ECO:0000256" key="3">
    <source>
        <dbReference type="ARBA" id="ARBA00006130"/>
    </source>
</evidence>
<dbReference type="Proteomes" id="UP000078561">
    <property type="component" value="Unassembled WGS sequence"/>
</dbReference>